<keyword evidence="7 9" id="KW-0472">Membrane</keyword>
<accession>A0AAW1Y564</accession>
<dbReference type="PIRSF" id="PIRSF017209">
    <property type="entry name" value="Memb_At2g17000_prd"/>
    <property type="match status" value="1"/>
</dbReference>
<feature type="transmembrane region" description="Helical" evidence="11">
    <location>
        <begin position="129"/>
        <end position="149"/>
    </location>
</feature>
<evidence type="ECO:0000313" key="13">
    <source>
        <dbReference type="EMBL" id="KAK9943953.1"/>
    </source>
</evidence>
<evidence type="ECO:0000256" key="2">
    <source>
        <dbReference type="ARBA" id="ARBA00008017"/>
    </source>
</evidence>
<reference evidence="13 14" key="1">
    <citation type="journal article" date="2023" name="G3 (Bethesda)">
        <title>A chromosome-length genome assembly and annotation of blackberry (Rubus argutus, cv. 'Hillquist').</title>
        <authorList>
            <person name="Bruna T."/>
            <person name="Aryal R."/>
            <person name="Dudchenko O."/>
            <person name="Sargent D.J."/>
            <person name="Mead D."/>
            <person name="Buti M."/>
            <person name="Cavallini A."/>
            <person name="Hytonen T."/>
            <person name="Andres J."/>
            <person name="Pham M."/>
            <person name="Weisz D."/>
            <person name="Mascagni F."/>
            <person name="Usai G."/>
            <person name="Natali L."/>
            <person name="Bassil N."/>
            <person name="Fernandez G.E."/>
            <person name="Lomsadze A."/>
            <person name="Armour M."/>
            <person name="Olukolu B."/>
            <person name="Poorten T."/>
            <person name="Britton C."/>
            <person name="Davik J."/>
            <person name="Ashrafi H."/>
            <person name="Aiden E.L."/>
            <person name="Borodovsky M."/>
            <person name="Worthington M."/>
        </authorList>
    </citation>
    <scope>NUCLEOTIDE SEQUENCE [LARGE SCALE GENOMIC DNA]</scope>
    <source>
        <strain evidence="13">PI 553951</strain>
    </source>
</reference>
<dbReference type="InterPro" id="IPR016688">
    <property type="entry name" value="MscS-like_plants/fungi"/>
</dbReference>
<dbReference type="GO" id="GO:0005886">
    <property type="term" value="C:plasma membrane"/>
    <property type="evidence" value="ECO:0007669"/>
    <property type="project" value="UniProtKB-UniRule"/>
</dbReference>
<feature type="transmembrane region" description="Helical" evidence="11">
    <location>
        <begin position="469"/>
        <end position="488"/>
    </location>
</feature>
<dbReference type="Pfam" id="PF00924">
    <property type="entry name" value="MS_channel_2nd"/>
    <property type="match status" value="1"/>
</dbReference>
<evidence type="ECO:0000256" key="5">
    <source>
        <dbReference type="ARBA" id="ARBA00022989"/>
    </source>
</evidence>
<dbReference type="InterPro" id="IPR006685">
    <property type="entry name" value="MscS_channel_2nd"/>
</dbReference>
<evidence type="ECO:0000256" key="10">
    <source>
        <dbReference type="SAM" id="MobiDB-lite"/>
    </source>
</evidence>
<evidence type="ECO:0000256" key="11">
    <source>
        <dbReference type="SAM" id="Phobius"/>
    </source>
</evidence>
<evidence type="ECO:0000256" key="4">
    <source>
        <dbReference type="ARBA" id="ARBA00022692"/>
    </source>
</evidence>
<sequence length="695" mass="79867">MSEKQQSGNGSEVVLEVESEEIVDEAKVNYLPVSPEFSSSGYHSSDNISRFSNVPIPNETSLTSRKSSDSVGQRSKLSDSDIVGESNLDREVRSPDNKSAYTDEEEEEEEEEIYKRVNLNKKVKYKKMLMEWIIFVCSLAVLVASFTVEKLQNLKVWSLEIWKWCVLAMLLFCGMLITNCVVHMLVFLIEKNILFRKKVLYFVHLMKKSVQVFVWLGLVLLTWLLLFKRRIERSENLSKISVHITGTLVSLLIGAFLWLLTKLLFRILASKYMEIYFHRIQESLSCQRVIETLSGPPLVNKFGKEKEVPGKMKPKMVSVETTDTLMDAPSGNVINMETLSRPPLVNKAGKEKEVPGKTKMVSVETMDTLMDATSGKVINSEREAKAAADHIFKKVAKRGYKYFEEEDLMRFMTKAEAESVFRLFGGAANTGKIRREDLKLWMVTIYHDRKSLCFSINDAKQVVKQFDQFFSSTVIVITIIVWLLLARIVSADLIVFLSTQFLVAAFVFGNVCKNVFESVVFLFVTHPFDVGDRLVVDGVQMVVDEMNILTTTFLKANHEKVYYPNSVLSTKTISNYYRSPDMGDTVEFSIVLTPVEKIDMLRKKLKEYLESKSQYWRPDHDVVVIDIEDVNKLKMALYVFHTMNFQEFQEKNKRRTELVIELMRILEDLNITYNLLPQQVQLPQTKADATVSFKK</sequence>
<keyword evidence="14" id="KW-1185">Reference proteome</keyword>
<feature type="compositionally biased region" description="Polar residues" evidence="10">
    <location>
        <begin position="36"/>
        <end position="52"/>
    </location>
</feature>
<keyword evidence="8" id="KW-0407">Ion channel</keyword>
<evidence type="ECO:0000256" key="7">
    <source>
        <dbReference type="ARBA" id="ARBA00023136"/>
    </source>
</evidence>
<evidence type="ECO:0000313" key="14">
    <source>
        <dbReference type="Proteomes" id="UP001457282"/>
    </source>
</evidence>
<comment type="caution">
    <text evidence="13">The sequence shown here is derived from an EMBL/GenBank/DDBJ whole genome shotgun (WGS) entry which is preliminary data.</text>
</comment>
<dbReference type="Gene3D" id="2.30.30.60">
    <property type="match status" value="1"/>
</dbReference>
<dbReference type="InterPro" id="IPR023408">
    <property type="entry name" value="MscS_beta-dom_sf"/>
</dbReference>
<dbReference type="FunFam" id="2.30.30.60:FF:000003">
    <property type="entry name" value="Predicted mechanosensitive ion channel"/>
    <property type="match status" value="1"/>
</dbReference>
<keyword evidence="4 11" id="KW-0812">Transmembrane</keyword>
<proteinExistence type="inferred from homology"/>
<feature type="compositionally biased region" description="Polar residues" evidence="10">
    <location>
        <begin position="58"/>
        <end position="75"/>
    </location>
</feature>
<evidence type="ECO:0000256" key="3">
    <source>
        <dbReference type="ARBA" id="ARBA00022448"/>
    </source>
</evidence>
<keyword evidence="3" id="KW-0813">Transport</keyword>
<protein>
    <recommendedName>
        <fullName evidence="9">Mechanosensitive ion channel protein</fullName>
    </recommendedName>
</protein>
<dbReference type="PANTHER" id="PTHR31618">
    <property type="entry name" value="MECHANOSENSITIVE ION CHANNEL PROTEIN 5"/>
    <property type="match status" value="1"/>
</dbReference>
<evidence type="ECO:0000256" key="1">
    <source>
        <dbReference type="ARBA" id="ARBA00004141"/>
    </source>
</evidence>
<dbReference type="EMBL" id="JBEDUW010000002">
    <property type="protein sequence ID" value="KAK9943953.1"/>
    <property type="molecule type" value="Genomic_DNA"/>
</dbReference>
<feature type="domain" description="Mechanosensitive ion channel MscS" evidence="12">
    <location>
        <begin position="511"/>
        <end position="577"/>
    </location>
</feature>
<dbReference type="AlphaFoldDB" id="A0AAW1Y564"/>
<keyword evidence="6" id="KW-0406">Ion transport</keyword>
<keyword evidence="5 11" id="KW-1133">Transmembrane helix</keyword>
<dbReference type="Proteomes" id="UP001457282">
    <property type="component" value="Unassembled WGS sequence"/>
</dbReference>
<feature type="transmembrane region" description="Helical" evidence="11">
    <location>
        <begin position="161"/>
        <end position="189"/>
    </location>
</feature>
<feature type="region of interest" description="Disordered" evidence="10">
    <location>
        <begin position="33"/>
        <end position="80"/>
    </location>
</feature>
<feature type="transmembrane region" description="Helical" evidence="11">
    <location>
        <begin position="494"/>
        <end position="512"/>
    </location>
</feature>
<comment type="similarity">
    <text evidence="2 9">Belongs to the MscS (TC 1.A.23) family.</text>
</comment>
<evidence type="ECO:0000256" key="9">
    <source>
        <dbReference type="PIRNR" id="PIRNR017209"/>
    </source>
</evidence>
<feature type="transmembrane region" description="Helical" evidence="11">
    <location>
        <begin position="240"/>
        <end position="265"/>
    </location>
</feature>
<evidence type="ECO:0000259" key="12">
    <source>
        <dbReference type="Pfam" id="PF00924"/>
    </source>
</evidence>
<evidence type="ECO:0000256" key="8">
    <source>
        <dbReference type="ARBA" id="ARBA00023303"/>
    </source>
</evidence>
<dbReference type="GO" id="GO:0050982">
    <property type="term" value="P:detection of mechanical stimulus"/>
    <property type="evidence" value="ECO:0007669"/>
    <property type="project" value="TreeGrafter"/>
</dbReference>
<comment type="subcellular location">
    <subcellularLocation>
        <location evidence="1">Membrane</location>
        <topology evidence="1">Multi-pass membrane protein</topology>
    </subcellularLocation>
</comment>
<evidence type="ECO:0000256" key="6">
    <source>
        <dbReference type="ARBA" id="ARBA00023065"/>
    </source>
</evidence>
<dbReference type="SUPFAM" id="SSF50182">
    <property type="entry name" value="Sm-like ribonucleoproteins"/>
    <property type="match status" value="1"/>
</dbReference>
<dbReference type="InterPro" id="IPR010920">
    <property type="entry name" value="LSM_dom_sf"/>
</dbReference>
<name>A0AAW1Y564_RUBAR</name>
<feature type="transmembrane region" description="Helical" evidence="11">
    <location>
        <begin position="210"/>
        <end position="228"/>
    </location>
</feature>
<feature type="region of interest" description="Disordered" evidence="10">
    <location>
        <begin position="88"/>
        <end position="107"/>
    </location>
</feature>
<organism evidence="13 14">
    <name type="scientific">Rubus argutus</name>
    <name type="common">Southern blackberry</name>
    <dbReference type="NCBI Taxonomy" id="59490"/>
    <lineage>
        <taxon>Eukaryota</taxon>
        <taxon>Viridiplantae</taxon>
        <taxon>Streptophyta</taxon>
        <taxon>Embryophyta</taxon>
        <taxon>Tracheophyta</taxon>
        <taxon>Spermatophyta</taxon>
        <taxon>Magnoliopsida</taxon>
        <taxon>eudicotyledons</taxon>
        <taxon>Gunneridae</taxon>
        <taxon>Pentapetalae</taxon>
        <taxon>rosids</taxon>
        <taxon>fabids</taxon>
        <taxon>Rosales</taxon>
        <taxon>Rosaceae</taxon>
        <taxon>Rosoideae</taxon>
        <taxon>Rosoideae incertae sedis</taxon>
        <taxon>Rubus</taxon>
    </lineage>
</organism>
<dbReference type="GO" id="GO:0008381">
    <property type="term" value="F:mechanosensitive monoatomic ion channel activity"/>
    <property type="evidence" value="ECO:0007669"/>
    <property type="project" value="TreeGrafter"/>
</dbReference>
<gene>
    <name evidence="13" type="ORF">M0R45_009542</name>
</gene>
<dbReference type="GO" id="GO:0006820">
    <property type="term" value="P:monoatomic anion transport"/>
    <property type="evidence" value="ECO:0007669"/>
    <property type="project" value="TreeGrafter"/>
</dbReference>
<dbReference type="PANTHER" id="PTHR31618:SF20">
    <property type="entry name" value="MECHANOSENSITIVE ION CHANNEL PROTEIN 10"/>
    <property type="match status" value="1"/>
</dbReference>